<dbReference type="Proteomes" id="UP000499080">
    <property type="component" value="Unassembled WGS sequence"/>
</dbReference>
<evidence type="ECO:0000313" key="3">
    <source>
        <dbReference type="EMBL" id="GBN38253.1"/>
    </source>
</evidence>
<keyword evidence="1" id="KW-0479">Metal-binding</keyword>
<dbReference type="Gene3D" id="4.10.60.10">
    <property type="entry name" value="Zinc finger, CCHC-type"/>
    <property type="match status" value="1"/>
</dbReference>
<proteinExistence type="predicted"/>
<feature type="domain" description="CCHC-type" evidence="2">
    <location>
        <begin position="82"/>
        <end position="95"/>
    </location>
</feature>
<dbReference type="SUPFAM" id="SSF57756">
    <property type="entry name" value="Retrovirus zinc finger-like domains"/>
    <property type="match status" value="1"/>
</dbReference>
<evidence type="ECO:0000313" key="4">
    <source>
        <dbReference type="Proteomes" id="UP000499080"/>
    </source>
</evidence>
<comment type="caution">
    <text evidence="3">The sequence shown here is derived from an EMBL/GenBank/DDBJ whole genome shotgun (WGS) entry which is preliminary data.</text>
</comment>
<dbReference type="PROSITE" id="PS50158">
    <property type="entry name" value="ZF_CCHC"/>
    <property type="match status" value="1"/>
</dbReference>
<evidence type="ECO:0000259" key="2">
    <source>
        <dbReference type="PROSITE" id="PS50158"/>
    </source>
</evidence>
<dbReference type="GO" id="GO:0003676">
    <property type="term" value="F:nucleic acid binding"/>
    <property type="evidence" value="ECO:0007669"/>
    <property type="project" value="InterPro"/>
</dbReference>
<keyword evidence="1" id="KW-0863">Zinc-finger</keyword>
<feature type="non-terminal residue" evidence="3">
    <location>
        <position position="216"/>
    </location>
</feature>
<keyword evidence="4" id="KW-1185">Reference proteome</keyword>
<dbReference type="SMART" id="SM00343">
    <property type="entry name" value="ZnF_C2HC"/>
    <property type="match status" value="2"/>
</dbReference>
<dbReference type="EMBL" id="BGPR01209472">
    <property type="protein sequence ID" value="GBN38253.1"/>
    <property type="molecule type" value="Genomic_DNA"/>
</dbReference>
<dbReference type="OrthoDB" id="6436624at2759"/>
<dbReference type="InterPro" id="IPR036875">
    <property type="entry name" value="Znf_CCHC_sf"/>
</dbReference>
<dbReference type="AlphaFoldDB" id="A0A4Y2NH63"/>
<accession>A0A4Y2NH63</accession>
<dbReference type="InterPro" id="IPR001878">
    <property type="entry name" value="Znf_CCHC"/>
</dbReference>
<keyword evidence="1" id="KW-0862">Zinc</keyword>
<dbReference type="GO" id="GO:0008270">
    <property type="term" value="F:zinc ion binding"/>
    <property type="evidence" value="ECO:0007669"/>
    <property type="project" value="UniProtKB-KW"/>
</dbReference>
<organism evidence="3 4">
    <name type="scientific">Araneus ventricosus</name>
    <name type="common">Orbweaver spider</name>
    <name type="synonym">Epeira ventricosa</name>
    <dbReference type="NCBI Taxonomy" id="182803"/>
    <lineage>
        <taxon>Eukaryota</taxon>
        <taxon>Metazoa</taxon>
        <taxon>Ecdysozoa</taxon>
        <taxon>Arthropoda</taxon>
        <taxon>Chelicerata</taxon>
        <taxon>Arachnida</taxon>
        <taxon>Araneae</taxon>
        <taxon>Araneomorphae</taxon>
        <taxon>Entelegynae</taxon>
        <taxon>Araneoidea</taxon>
        <taxon>Araneidae</taxon>
        <taxon>Araneus</taxon>
    </lineage>
</organism>
<reference evidence="3 4" key="1">
    <citation type="journal article" date="2019" name="Sci. Rep.">
        <title>Orb-weaving spider Araneus ventricosus genome elucidates the spidroin gene catalogue.</title>
        <authorList>
            <person name="Kono N."/>
            <person name="Nakamura H."/>
            <person name="Ohtoshi R."/>
            <person name="Moran D.A.P."/>
            <person name="Shinohara A."/>
            <person name="Yoshida Y."/>
            <person name="Fujiwara M."/>
            <person name="Mori M."/>
            <person name="Tomita M."/>
            <person name="Arakawa K."/>
        </authorList>
    </citation>
    <scope>NUCLEOTIDE SEQUENCE [LARGE SCALE GENOMIC DNA]</scope>
</reference>
<gene>
    <name evidence="3" type="ORF">AVEN_266939_1</name>
</gene>
<sequence>MEEIKDEFQAFKPKLKDPSIIIYNVTEDLSNEDFLESLKSQNIELSEATLTVRTSFRSRCGKYGHIALKCRDENFREGGGLCLRCGTKGHRERECSSDPKCINFVGEVKSVKKLNSGNLLIEVLNAKQCENMLKLEKIGNIAVKVTPHRTLNHSRGVISESEFQRDLEEDLLDCLKDQKVIAVRRITIKRNNQNFPTKHLILTFNTPVLPKSVKIA</sequence>
<protein>
    <recommendedName>
        <fullName evidence="2">CCHC-type domain-containing protein</fullName>
    </recommendedName>
</protein>
<evidence type="ECO:0000256" key="1">
    <source>
        <dbReference type="PROSITE-ProRule" id="PRU00047"/>
    </source>
</evidence>
<name>A0A4Y2NH63_ARAVE</name>